<accession>A0ABN9QM98</accession>
<keyword evidence="3" id="KW-1185">Reference proteome</keyword>
<feature type="compositionally biased region" description="Low complexity" evidence="1">
    <location>
        <begin position="111"/>
        <end position="123"/>
    </location>
</feature>
<gene>
    <name evidence="2" type="ORF">PCOR1329_LOCUS13174</name>
</gene>
<proteinExistence type="predicted"/>
<feature type="compositionally biased region" description="Basic and acidic residues" evidence="1">
    <location>
        <begin position="36"/>
        <end position="50"/>
    </location>
</feature>
<evidence type="ECO:0000313" key="2">
    <source>
        <dbReference type="EMBL" id="CAK0807237.1"/>
    </source>
</evidence>
<comment type="caution">
    <text evidence="2">The sequence shown here is derived from an EMBL/GenBank/DDBJ whole genome shotgun (WGS) entry which is preliminary data.</text>
</comment>
<feature type="compositionally biased region" description="Basic residues" evidence="1">
    <location>
        <begin position="165"/>
        <end position="184"/>
    </location>
</feature>
<reference evidence="2" key="1">
    <citation type="submission" date="2023-10" db="EMBL/GenBank/DDBJ databases">
        <authorList>
            <person name="Chen Y."/>
            <person name="Shah S."/>
            <person name="Dougan E. K."/>
            <person name="Thang M."/>
            <person name="Chan C."/>
        </authorList>
    </citation>
    <scope>NUCLEOTIDE SEQUENCE [LARGE SCALE GENOMIC DNA]</scope>
</reference>
<feature type="non-terminal residue" evidence="2">
    <location>
        <position position="323"/>
    </location>
</feature>
<protein>
    <submittedName>
        <fullName evidence="2">Uncharacterized protein</fullName>
    </submittedName>
</protein>
<feature type="compositionally biased region" description="Gly residues" evidence="1">
    <location>
        <begin position="88"/>
        <end position="110"/>
    </location>
</feature>
<feature type="compositionally biased region" description="Low complexity" evidence="1">
    <location>
        <begin position="215"/>
        <end position="238"/>
    </location>
</feature>
<evidence type="ECO:0000313" key="3">
    <source>
        <dbReference type="Proteomes" id="UP001189429"/>
    </source>
</evidence>
<evidence type="ECO:0000256" key="1">
    <source>
        <dbReference type="SAM" id="MobiDB-lite"/>
    </source>
</evidence>
<dbReference type="Proteomes" id="UP001189429">
    <property type="component" value="Unassembled WGS sequence"/>
</dbReference>
<feature type="compositionally biased region" description="Gly residues" evidence="1">
    <location>
        <begin position="60"/>
        <end position="71"/>
    </location>
</feature>
<feature type="compositionally biased region" description="Low complexity" evidence="1">
    <location>
        <begin position="10"/>
        <end position="28"/>
    </location>
</feature>
<dbReference type="EMBL" id="CAUYUJ010003883">
    <property type="protein sequence ID" value="CAK0807237.1"/>
    <property type="molecule type" value="Genomic_DNA"/>
</dbReference>
<feature type="non-terminal residue" evidence="2">
    <location>
        <position position="1"/>
    </location>
</feature>
<sequence>RPAPRGHARAGGQRARGPQQGLAAGLRPGPRRHRPREGAQPRARDAAERDHHRHRRQPRGSGGRLGRGPRQGDGVAAPGRRQRLLQRGPGGAAGGAGGGEPPVGGVGAARGGRLPRVGGAPLGPHIPALPGPGEARVLRRRLSREDRHAQGGLQGHGLEPGLPGRRGRRLRRRGVAQVPRRGRSRQNPPAGAHALRRPEAVQEQTCPSRFRERGCQPACDGAAAAPAHRAPRLAAGPGQARHREGRVQRLCSGLPGVPHQRRQEHLEGAVPERGAPRLRRPGAGGGGERRGPGGRGRQRPGEGVGRHRHPPLSLPHVRGVPER</sequence>
<organism evidence="2 3">
    <name type="scientific">Prorocentrum cordatum</name>
    <dbReference type="NCBI Taxonomy" id="2364126"/>
    <lineage>
        <taxon>Eukaryota</taxon>
        <taxon>Sar</taxon>
        <taxon>Alveolata</taxon>
        <taxon>Dinophyceae</taxon>
        <taxon>Prorocentrales</taxon>
        <taxon>Prorocentraceae</taxon>
        <taxon>Prorocentrum</taxon>
    </lineage>
</organism>
<name>A0ABN9QM98_9DINO</name>
<feature type="region of interest" description="Disordered" evidence="1">
    <location>
        <begin position="1"/>
        <end position="323"/>
    </location>
</feature>